<name>A0A158GZT5_9BURK</name>
<keyword evidence="4" id="KW-0346">Stress response</keyword>
<dbReference type="SUPFAM" id="SSF49764">
    <property type="entry name" value="HSP20-like chaperones"/>
    <property type="match status" value="1"/>
</dbReference>
<dbReference type="Proteomes" id="UP000054717">
    <property type="component" value="Unassembled WGS sequence"/>
</dbReference>
<comment type="caution">
    <text evidence="4">The sequence shown here is derived from an EMBL/GenBank/DDBJ whole genome shotgun (WGS) entry which is preliminary data.</text>
</comment>
<dbReference type="InterPro" id="IPR031107">
    <property type="entry name" value="Small_HSP"/>
</dbReference>
<dbReference type="EMBL" id="FCNZ02000006">
    <property type="protein sequence ID" value="SAL37588.1"/>
    <property type="molecule type" value="Genomic_DNA"/>
</dbReference>
<evidence type="ECO:0000313" key="5">
    <source>
        <dbReference type="Proteomes" id="UP000054717"/>
    </source>
</evidence>
<dbReference type="CDD" id="cd06464">
    <property type="entry name" value="ACD_sHsps-like"/>
    <property type="match status" value="1"/>
</dbReference>
<proteinExistence type="inferred from homology"/>
<dbReference type="Pfam" id="PF00011">
    <property type="entry name" value="HSP20"/>
    <property type="match status" value="1"/>
</dbReference>
<accession>A0A158GZT5</accession>
<dbReference type="AlphaFoldDB" id="A0A158GZT5"/>
<dbReference type="STRING" id="326475.AWB66_01918"/>
<dbReference type="InterPro" id="IPR002068">
    <property type="entry name" value="A-crystallin/Hsp20_dom"/>
</dbReference>
<dbReference type="PROSITE" id="PS01031">
    <property type="entry name" value="SHSP"/>
    <property type="match status" value="1"/>
</dbReference>
<comment type="similarity">
    <text evidence="1 2">Belongs to the small heat shock protein (HSP20) family.</text>
</comment>
<evidence type="ECO:0000256" key="1">
    <source>
        <dbReference type="PROSITE-ProRule" id="PRU00285"/>
    </source>
</evidence>
<organism evidence="4 5">
    <name type="scientific">Caballeronia telluris</name>
    <dbReference type="NCBI Taxonomy" id="326475"/>
    <lineage>
        <taxon>Bacteria</taxon>
        <taxon>Pseudomonadati</taxon>
        <taxon>Pseudomonadota</taxon>
        <taxon>Betaproteobacteria</taxon>
        <taxon>Burkholderiales</taxon>
        <taxon>Burkholderiaceae</taxon>
        <taxon>Caballeronia</taxon>
    </lineage>
</organism>
<gene>
    <name evidence="4" type="ORF">AWB66_01918</name>
</gene>
<dbReference type="Gene3D" id="2.60.40.790">
    <property type="match status" value="1"/>
</dbReference>
<evidence type="ECO:0000256" key="2">
    <source>
        <dbReference type="RuleBase" id="RU003616"/>
    </source>
</evidence>
<sequence length="146" mass="15931">MSDLYFTSDLFGDFDRVQRQMSALLGNLPSSIRSTRANAFPQLNIGSTDDSIEIVAFVPGVDPASLDVTVDKGTLTISGERKPSEASTEGETRTYAKERFFGNFRRVIELPQNVDPDKVGARYSNGTLAISVGKREASKPRAIAIQ</sequence>
<dbReference type="RefSeq" id="WP_087630054.1">
    <property type="nucleotide sequence ID" value="NZ_FCNZ02000006.1"/>
</dbReference>
<protein>
    <submittedName>
        <fullName evidence="4">Heat shock protein Hsp20</fullName>
    </submittedName>
</protein>
<feature type="domain" description="SHSP" evidence="3">
    <location>
        <begin position="34"/>
        <end position="146"/>
    </location>
</feature>
<reference evidence="4" key="1">
    <citation type="submission" date="2016-01" db="EMBL/GenBank/DDBJ databases">
        <authorList>
            <person name="Peeters Charlotte."/>
        </authorList>
    </citation>
    <scope>NUCLEOTIDE SEQUENCE</scope>
    <source>
        <strain evidence="4">LMG 22936</strain>
    </source>
</reference>
<evidence type="ECO:0000259" key="3">
    <source>
        <dbReference type="PROSITE" id="PS01031"/>
    </source>
</evidence>
<evidence type="ECO:0000313" key="4">
    <source>
        <dbReference type="EMBL" id="SAL37588.1"/>
    </source>
</evidence>
<keyword evidence="5" id="KW-1185">Reference proteome</keyword>
<dbReference type="PANTHER" id="PTHR11527">
    <property type="entry name" value="HEAT-SHOCK PROTEIN 20 FAMILY MEMBER"/>
    <property type="match status" value="1"/>
</dbReference>
<dbReference type="InterPro" id="IPR008978">
    <property type="entry name" value="HSP20-like_chaperone"/>
</dbReference>